<sequence length="206" mass="24144">MPIIDKESMQNMVQLHRQTQVRQPQIELYVEFENVEADIENDRATVYERLNTDSKNDFKTTYEAGDEDEDVLLILRTEFRIGMEYNFRKSIVAVIKSYTICRGVNYNLYESEPQTLYEKFKTYGHGCDWLIRASLIQKKGCWEIRKYNDKHMCIIGTISQDHSKLDLDTVAEAIRPLVKTDPSINVKSIIAKVQSMFSYTICYRKA</sequence>
<keyword evidence="2" id="KW-1185">Reference proteome</keyword>
<reference evidence="1 2" key="1">
    <citation type="submission" date="2019-01" db="EMBL/GenBank/DDBJ databases">
        <title>Sequencing of cultivated peanut Arachis hypogaea provides insights into genome evolution and oil improvement.</title>
        <authorList>
            <person name="Chen X."/>
        </authorList>
    </citation>
    <scope>NUCLEOTIDE SEQUENCE [LARGE SCALE GENOMIC DNA]</scope>
    <source>
        <strain evidence="2">cv. Fuhuasheng</strain>
        <tissue evidence="1">Leaves</tissue>
    </source>
</reference>
<dbReference type="Proteomes" id="UP000289738">
    <property type="component" value="Chromosome A03"/>
</dbReference>
<dbReference type="AlphaFoldDB" id="A0A445E1C6"/>
<comment type="caution">
    <text evidence="1">The sequence shown here is derived from an EMBL/GenBank/DDBJ whole genome shotgun (WGS) entry which is preliminary data.</text>
</comment>
<evidence type="ECO:0008006" key="3">
    <source>
        <dbReference type="Google" id="ProtNLM"/>
    </source>
</evidence>
<organism evidence="1 2">
    <name type="scientific">Arachis hypogaea</name>
    <name type="common">Peanut</name>
    <dbReference type="NCBI Taxonomy" id="3818"/>
    <lineage>
        <taxon>Eukaryota</taxon>
        <taxon>Viridiplantae</taxon>
        <taxon>Streptophyta</taxon>
        <taxon>Embryophyta</taxon>
        <taxon>Tracheophyta</taxon>
        <taxon>Spermatophyta</taxon>
        <taxon>Magnoliopsida</taxon>
        <taxon>eudicotyledons</taxon>
        <taxon>Gunneridae</taxon>
        <taxon>Pentapetalae</taxon>
        <taxon>rosids</taxon>
        <taxon>fabids</taxon>
        <taxon>Fabales</taxon>
        <taxon>Fabaceae</taxon>
        <taxon>Papilionoideae</taxon>
        <taxon>50 kb inversion clade</taxon>
        <taxon>dalbergioids sensu lato</taxon>
        <taxon>Dalbergieae</taxon>
        <taxon>Pterocarpus clade</taxon>
        <taxon>Arachis</taxon>
    </lineage>
</organism>
<accession>A0A445E1C6</accession>
<proteinExistence type="predicted"/>
<gene>
    <name evidence="1" type="ORF">Ahy_A03g015844</name>
</gene>
<dbReference type="EMBL" id="SDMP01000003">
    <property type="protein sequence ID" value="RYR69285.1"/>
    <property type="molecule type" value="Genomic_DNA"/>
</dbReference>
<protein>
    <recommendedName>
        <fullName evidence="3">Transposase MuDR plant domain-containing protein</fullName>
    </recommendedName>
</protein>
<evidence type="ECO:0000313" key="2">
    <source>
        <dbReference type="Proteomes" id="UP000289738"/>
    </source>
</evidence>
<evidence type="ECO:0000313" key="1">
    <source>
        <dbReference type="EMBL" id="RYR69285.1"/>
    </source>
</evidence>
<name>A0A445E1C6_ARAHY</name>